<keyword evidence="1" id="KW-0472">Membrane</keyword>
<organism evidence="2 3">
    <name type="scientific">Glossina palpalis gambiensis</name>
    <dbReference type="NCBI Taxonomy" id="67801"/>
    <lineage>
        <taxon>Eukaryota</taxon>
        <taxon>Metazoa</taxon>
        <taxon>Ecdysozoa</taxon>
        <taxon>Arthropoda</taxon>
        <taxon>Hexapoda</taxon>
        <taxon>Insecta</taxon>
        <taxon>Pterygota</taxon>
        <taxon>Neoptera</taxon>
        <taxon>Endopterygota</taxon>
        <taxon>Diptera</taxon>
        <taxon>Brachycera</taxon>
        <taxon>Muscomorpha</taxon>
        <taxon>Hippoboscoidea</taxon>
        <taxon>Glossinidae</taxon>
        <taxon>Glossina</taxon>
    </lineage>
</organism>
<feature type="transmembrane region" description="Helical" evidence="1">
    <location>
        <begin position="81"/>
        <end position="100"/>
    </location>
</feature>
<keyword evidence="3" id="KW-1185">Reference proteome</keyword>
<dbReference type="EnsemblMetazoa" id="GPPI024815-RA">
    <property type="protein sequence ID" value="GPPI024815-PA"/>
    <property type="gene ID" value="GPPI024815"/>
</dbReference>
<dbReference type="EMBL" id="JXJN01011439">
    <property type="status" value="NOT_ANNOTATED_CDS"/>
    <property type="molecule type" value="Genomic_DNA"/>
</dbReference>
<reference evidence="2" key="2">
    <citation type="submission" date="2020-05" db="UniProtKB">
        <authorList>
            <consortium name="EnsemblMetazoa"/>
        </authorList>
    </citation>
    <scope>IDENTIFICATION</scope>
    <source>
        <strain evidence="2">IAEA</strain>
    </source>
</reference>
<evidence type="ECO:0000313" key="3">
    <source>
        <dbReference type="Proteomes" id="UP000092460"/>
    </source>
</evidence>
<dbReference type="VEuPathDB" id="VectorBase:GPPI024815"/>
<name>A0A1B0BBH0_9MUSC</name>
<feature type="transmembrane region" description="Helical" evidence="1">
    <location>
        <begin position="48"/>
        <end position="69"/>
    </location>
</feature>
<protein>
    <submittedName>
        <fullName evidence="2">Uncharacterized protein</fullName>
    </submittedName>
</protein>
<keyword evidence="1" id="KW-1133">Transmembrane helix</keyword>
<sequence>SCKEEKLEKYQSKKYCYICILLNFELENFSLEKNMLSYFLHIMRQKSAGSSFVCVQLLQTSIIYCFVTTTSGTTFEAVGLMGTRLSFFTFGVTIINLLLFNQ</sequence>
<evidence type="ECO:0000313" key="2">
    <source>
        <dbReference type="EnsemblMetazoa" id="GPPI024815-PA"/>
    </source>
</evidence>
<dbReference type="AlphaFoldDB" id="A0A1B0BBH0"/>
<proteinExistence type="predicted"/>
<keyword evidence="1" id="KW-0812">Transmembrane</keyword>
<accession>A0A1B0BBH0</accession>
<dbReference type="Proteomes" id="UP000092460">
    <property type="component" value="Unassembled WGS sequence"/>
</dbReference>
<reference evidence="3" key="1">
    <citation type="submission" date="2015-01" db="EMBL/GenBank/DDBJ databases">
        <authorList>
            <person name="Aksoy S."/>
            <person name="Warren W."/>
            <person name="Wilson R.K."/>
        </authorList>
    </citation>
    <scope>NUCLEOTIDE SEQUENCE [LARGE SCALE GENOMIC DNA]</scope>
    <source>
        <strain evidence="3">IAEA</strain>
    </source>
</reference>
<evidence type="ECO:0000256" key="1">
    <source>
        <dbReference type="SAM" id="Phobius"/>
    </source>
</evidence>